<dbReference type="Gene3D" id="2.60.120.620">
    <property type="entry name" value="q2cbj1_9rhob like domain"/>
    <property type="match status" value="1"/>
</dbReference>
<proteinExistence type="predicted"/>
<protein>
    <recommendedName>
        <fullName evidence="6">Fe2OG dioxygenase domain-containing protein</fullName>
    </recommendedName>
</protein>
<dbReference type="EMBL" id="OU594965">
    <property type="protein sequence ID" value="CAG9286996.1"/>
    <property type="molecule type" value="Genomic_DNA"/>
</dbReference>
<accession>A0A8J9TGV8</accession>
<dbReference type="Proteomes" id="UP000836788">
    <property type="component" value="Chromosome 24"/>
</dbReference>
<comment type="cofactor">
    <cofactor evidence="1">
        <name>L-ascorbate</name>
        <dbReference type="ChEBI" id="CHEBI:38290"/>
    </cofactor>
</comment>
<keyword evidence="3" id="KW-0223">Dioxygenase</keyword>
<dbReference type="AlphaFoldDB" id="A0A8J9TGV8"/>
<dbReference type="PROSITE" id="PS51471">
    <property type="entry name" value="FE2OG_OXY"/>
    <property type="match status" value="1"/>
</dbReference>
<dbReference type="GO" id="GO:0031418">
    <property type="term" value="F:L-ascorbic acid binding"/>
    <property type="evidence" value="ECO:0007669"/>
    <property type="project" value="InterPro"/>
</dbReference>
<keyword evidence="2" id="KW-0479">Metal-binding</keyword>
<feature type="non-terminal residue" evidence="7">
    <location>
        <position position="1"/>
    </location>
</feature>
<keyword evidence="5" id="KW-0408">Iron</keyword>
<dbReference type="SMART" id="SM00702">
    <property type="entry name" value="P4Hc"/>
    <property type="match status" value="1"/>
</dbReference>
<keyword evidence="4" id="KW-0560">Oxidoreductase</keyword>
<feature type="domain" description="Fe2OG dioxygenase" evidence="6">
    <location>
        <begin position="86"/>
        <end position="198"/>
    </location>
</feature>
<dbReference type="InterPro" id="IPR044862">
    <property type="entry name" value="Pro_4_hyd_alph_FE2OG_OXY"/>
</dbReference>
<evidence type="ECO:0000256" key="5">
    <source>
        <dbReference type="ARBA" id="ARBA00023004"/>
    </source>
</evidence>
<dbReference type="InterPro" id="IPR006620">
    <property type="entry name" value="Pro_4_hyd_alph"/>
</dbReference>
<evidence type="ECO:0000259" key="6">
    <source>
        <dbReference type="PROSITE" id="PS51471"/>
    </source>
</evidence>
<evidence type="ECO:0000256" key="1">
    <source>
        <dbReference type="ARBA" id="ARBA00001961"/>
    </source>
</evidence>
<gene>
    <name evidence="7" type="ORF">PTTT1_LOCUS34145</name>
</gene>
<dbReference type="GO" id="GO:0005506">
    <property type="term" value="F:iron ion binding"/>
    <property type="evidence" value="ECO:0007669"/>
    <property type="project" value="InterPro"/>
</dbReference>
<evidence type="ECO:0000256" key="3">
    <source>
        <dbReference type="ARBA" id="ARBA00022964"/>
    </source>
</evidence>
<evidence type="ECO:0000256" key="2">
    <source>
        <dbReference type="ARBA" id="ARBA00022723"/>
    </source>
</evidence>
<sequence>RVHSSPNIYIIEDFLTPTELDYLRSKICAGKFQRSYVDAIESGGNSIVDKEHRTSTFLSFGKQQDSKVASIEAKAATILGCWSSRIVEPLQLVRYLPGQFFGEHHDMGDLQQDGTVALPPKSLFSKRRLVTLFCYLNKVEKGGATGFRYCELKVPPKPGRAVMFSNVLPDGMPDSRTVHSGEPVLDGVKYGLNIWICEE</sequence>
<evidence type="ECO:0000313" key="7">
    <source>
        <dbReference type="EMBL" id="CAG9286996.1"/>
    </source>
</evidence>
<dbReference type="Pfam" id="PF13640">
    <property type="entry name" value="2OG-FeII_Oxy_3"/>
    <property type="match status" value="1"/>
</dbReference>
<name>A0A8J9TGV8_PHATR</name>
<organism evidence="7">
    <name type="scientific">Phaeodactylum tricornutum</name>
    <name type="common">Diatom</name>
    <dbReference type="NCBI Taxonomy" id="2850"/>
    <lineage>
        <taxon>Eukaryota</taxon>
        <taxon>Sar</taxon>
        <taxon>Stramenopiles</taxon>
        <taxon>Ochrophyta</taxon>
        <taxon>Bacillariophyta</taxon>
        <taxon>Bacillariophyceae</taxon>
        <taxon>Bacillariophycidae</taxon>
        <taxon>Naviculales</taxon>
        <taxon>Phaeodactylaceae</taxon>
        <taxon>Phaeodactylum</taxon>
    </lineage>
</organism>
<dbReference type="InterPro" id="IPR005123">
    <property type="entry name" value="Oxoglu/Fe-dep_dioxygenase_dom"/>
</dbReference>
<dbReference type="PANTHER" id="PTHR10869">
    <property type="entry name" value="PROLYL 4-HYDROXYLASE ALPHA SUBUNIT"/>
    <property type="match status" value="1"/>
</dbReference>
<evidence type="ECO:0000256" key="4">
    <source>
        <dbReference type="ARBA" id="ARBA00023002"/>
    </source>
</evidence>
<reference evidence="7" key="1">
    <citation type="submission" date="2022-02" db="EMBL/GenBank/DDBJ databases">
        <authorList>
            <person name="Giguere J D."/>
        </authorList>
    </citation>
    <scope>NUCLEOTIDE SEQUENCE</scope>
    <source>
        <strain evidence="7">CCAP 1055/1</strain>
    </source>
</reference>
<dbReference type="PANTHER" id="PTHR10869:SF246">
    <property type="entry name" value="TRANSMEMBRANE PROLYL 4-HYDROXYLASE"/>
    <property type="match status" value="1"/>
</dbReference>
<dbReference type="GO" id="GO:0005783">
    <property type="term" value="C:endoplasmic reticulum"/>
    <property type="evidence" value="ECO:0007669"/>
    <property type="project" value="TreeGrafter"/>
</dbReference>
<dbReference type="GO" id="GO:0004656">
    <property type="term" value="F:procollagen-proline 4-dioxygenase activity"/>
    <property type="evidence" value="ECO:0007669"/>
    <property type="project" value="TreeGrafter"/>
</dbReference>
<dbReference type="InterPro" id="IPR045054">
    <property type="entry name" value="P4HA-like"/>
</dbReference>